<evidence type="ECO:0000313" key="2">
    <source>
        <dbReference type="EMBL" id="MFC5923357.1"/>
    </source>
</evidence>
<keyword evidence="1" id="KW-1133">Transmembrane helix</keyword>
<proteinExistence type="predicted"/>
<gene>
    <name evidence="2" type="ORF">ACFQGL_08395</name>
</gene>
<keyword evidence="1" id="KW-0472">Membrane</keyword>
<feature type="transmembrane region" description="Helical" evidence="1">
    <location>
        <begin position="353"/>
        <end position="380"/>
    </location>
</feature>
<dbReference type="SUPFAM" id="SSF53474">
    <property type="entry name" value="alpha/beta-Hydrolases"/>
    <property type="match status" value="1"/>
</dbReference>
<keyword evidence="1" id="KW-0812">Transmembrane</keyword>
<dbReference type="EMBL" id="JBHSQS010000004">
    <property type="protein sequence ID" value="MFC5923357.1"/>
    <property type="molecule type" value="Genomic_DNA"/>
</dbReference>
<dbReference type="Proteomes" id="UP001596226">
    <property type="component" value="Unassembled WGS sequence"/>
</dbReference>
<sequence>MSGPGTPDDVVELRVHGISGASAGQVLDVQQIAQVAGDRSGGFYRPRPRHSDGRDVTGVTLEAYRWGDLPAGSVVRTLSLVFLLPFMLVNVAIWMRPVNRGSETVIRCLCRVLALTLTALYVLAVCGVALDLVAWKCLASSRCLAGRSWLSWLGGQPPGLRMAVLALIPVAAIGLIWRLSTRPGRAFNAFRAPEAGVSGHRLSAVGQWDAEPLVGRLRSVHVAAAFATLDVTLLAARASTGASAGTIALAVIGGTLLATCVVLLCTPPLIDRVATDRRLDRIPSTLRTIAIVLTIAVLAHVLTSGPSWDRGAALPGYDAILAWLFVTQTMLLAALGATLLWRRDRQPDGTPLFGLGALVIAATAISLAVAFSAELVFRVADFLDRDTPTGEGIATGPARAYIWAIFGFFRAVLITLIVAGLATLFSRRRRYRAAAAIVARDYPDPPAEAEPRLRQIRQAIARARFTEMLVPLAVVYGCLAGAATAGTTLGLLDLFPGDVLERNLGVPAGLVTFGIAFGSWVIAAIILGLIIGGVFAYRTVGFRRHVGVLWDLGTFWPRAAHPFAPPCYAERAVPELTRRITYLVKSGNAVLLTGHSHGSVLLAATVLQLPPQVSGRVALLTYGSPLRRLYARLFPAYIDDEVLHEVGRRVGWRWVNLWRDTDAIGGWIFSAHRAAVPTTTGGPAATVDRRLRDPPNVVAPPGDSVPAPIQGHWPCEADQQFTAAVRELVARLRGPTAPASAPWLPAGRS</sequence>
<feature type="transmembrane region" description="Helical" evidence="1">
    <location>
        <begin position="220"/>
        <end position="238"/>
    </location>
</feature>
<keyword evidence="3" id="KW-1185">Reference proteome</keyword>
<feature type="transmembrane region" description="Helical" evidence="1">
    <location>
        <begin position="469"/>
        <end position="492"/>
    </location>
</feature>
<evidence type="ECO:0008006" key="4">
    <source>
        <dbReference type="Google" id="ProtNLM"/>
    </source>
</evidence>
<dbReference type="RefSeq" id="WP_377507910.1">
    <property type="nucleotide sequence ID" value="NZ_JBHSQS010000004.1"/>
</dbReference>
<feature type="transmembrane region" description="Helical" evidence="1">
    <location>
        <begin position="286"/>
        <end position="308"/>
    </location>
</feature>
<accession>A0ABW1H4J7</accession>
<name>A0ABW1H4J7_9ACTN</name>
<evidence type="ECO:0000256" key="1">
    <source>
        <dbReference type="SAM" id="Phobius"/>
    </source>
</evidence>
<feature type="transmembrane region" description="Helical" evidence="1">
    <location>
        <begin position="244"/>
        <end position="265"/>
    </location>
</feature>
<feature type="transmembrane region" description="Helical" evidence="1">
    <location>
        <begin position="320"/>
        <end position="341"/>
    </location>
</feature>
<reference evidence="3" key="1">
    <citation type="journal article" date="2019" name="Int. J. Syst. Evol. Microbiol.">
        <title>The Global Catalogue of Microorganisms (GCM) 10K type strain sequencing project: providing services to taxonomists for standard genome sequencing and annotation.</title>
        <authorList>
            <consortium name="The Broad Institute Genomics Platform"/>
            <consortium name="The Broad Institute Genome Sequencing Center for Infectious Disease"/>
            <person name="Wu L."/>
            <person name="Ma J."/>
        </authorList>
    </citation>
    <scope>NUCLEOTIDE SEQUENCE [LARGE SCALE GENOMIC DNA]</scope>
    <source>
        <strain evidence="3">CGMCC 4.7144</strain>
    </source>
</reference>
<dbReference type="InterPro" id="IPR029058">
    <property type="entry name" value="AB_hydrolase_fold"/>
</dbReference>
<feature type="transmembrane region" description="Helical" evidence="1">
    <location>
        <begin position="74"/>
        <end position="96"/>
    </location>
</feature>
<organism evidence="2 3">
    <name type="scientific">Micromonospora vulcania</name>
    <dbReference type="NCBI Taxonomy" id="1441873"/>
    <lineage>
        <taxon>Bacteria</taxon>
        <taxon>Bacillati</taxon>
        <taxon>Actinomycetota</taxon>
        <taxon>Actinomycetes</taxon>
        <taxon>Micromonosporales</taxon>
        <taxon>Micromonosporaceae</taxon>
        <taxon>Micromonospora</taxon>
    </lineage>
</organism>
<comment type="caution">
    <text evidence="2">The sequence shown here is derived from an EMBL/GenBank/DDBJ whole genome shotgun (WGS) entry which is preliminary data.</text>
</comment>
<feature type="transmembrane region" description="Helical" evidence="1">
    <location>
        <begin position="400"/>
        <end position="425"/>
    </location>
</feature>
<feature type="transmembrane region" description="Helical" evidence="1">
    <location>
        <begin position="159"/>
        <end position="177"/>
    </location>
</feature>
<protein>
    <recommendedName>
        <fullName evidence="4">Integral membrane protein</fullName>
    </recommendedName>
</protein>
<feature type="transmembrane region" description="Helical" evidence="1">
    <location>
        <begin position="108"/>
        <end position="130"/>
    </location>
</feature>
<evidence type="ECO:0000313" key="3">
    <source>
        <dbReference type="Proteomes" id="UP001596226"/>
    </source>
</evidence>
<feature type="transmembrane region" description="Helical" evidence="1">
    <location>
        <begin position="512"/>
        <end position="537"/>
    </location>
</feature>